<evidence type="ECO:0000313" key="2">
    <source>
        <dbReference type="EMBL" id="RGP60796.1"/>
    </source>
</evidence>
<evidence type="ECO:0008006" key="4">
    <source>
        <dbReference type="Google" id="ProtNLM"/>
    </source>
</evidence>
<feature type="compositionally biased region" description="Polar residues" evidence="1">
    <location>
        <begin position="1"/>
        <end position="10"/>
    </location>
</feature>
<protein>
    <recommendedName>
        <fullName evidence="4">Myb-like domain-containing protein</fullName>
    </recommendedName>
</protein>
<feature type="region of interest" description="Disordered" evidence="1">
    <location>
        <begin position="1"/>
        <end position="96"/>
    </location>
</feature>
<dbReference type="OrthoDB" id="4985370at2759"/>
<accession>A0A395RL21</accession>
<dbReference type="Proteomes" id="UP000266234">
    <property type="component" value="Unassembled WGS sequence"/>
</dbReference>
<evidence type="ECO:0000313" key="3">
    <source>
        <dbReference type="Proteomes" id="UP000266234"/>
    </source>
</evidence>
<dbReference type="EMBL" id="PXOG01000332">
    <property type="protein sequence ID" value="RGP60796.1"/>
    <property type="molecule type" value="Genomic_DNA"/>
</dbReference>
<sequence>MSQDSGSNNNHSDRINRLRPWQRRALHNGRTPLPEAPGQRPWLSVSSQLHGSRTDSATPLGSSSQAIPLESSSGHRDDNGTSLEQSGRPNEPVPLNYRFWPEDEMRRLILLRNSGATWAAVYAAFPNRTPEAIKQAYHKRRHPIERQMEVEATEAASSGASDDKKKGLE</sequence>
<dbReference type="AlphaFoldDB" id="A0A395RL21"/>
<organism evidence="2 3">
    <name type="scientific">Fusarium longipes</name>
    <dbReference type="NCBI Taxonomy" id="694270"/>
    <lineage>
        <taxon>Eukaryota</taxon>
        <taxon>Fungi</taxon>
        <taxon>Dikarya</taxon>
        <taxon>Ascomycota</taxon>
        <taxon>Pezizomycotina</taxon>
        <taxon>Sordariomycetes</taxon>
        <taxon>Hypocreomycetidae</taxon>
        <taxon>Hypocreales</taxon>
        <taxon>Nectriaceae</taxon>
        <taxon>Fusarium</taxon>
    </lineage>
</organism>
<proteinExistence type="predicted"/>
<name>A0A395RL21_9HYPO</name>
<evidence type="ECO:0000256" key="1">
    <source>
        <dbReference type="SAM" id="MobiDB-lite"/>
    </source>
</evidence>
<gene>
    <name evidence="2" type="ORF">FLONG3_10715</name>
</gene>
<comment type="caution">
    <text evidence="2">The sequence shown here is derived from an EMBL/GenBank/DDBJ whole genome shotgun (WGS) entry which is preliminary data.</text>
</comment>
<reference evidence="2 3" key="1">
    <citation type="journal article" date="2018" name="PLoS Pathog.">
        <title>Evolution of structural diversity of trichothecenes, a family of toxins produced by plant pathogenic and entomopathogenic fungi.</title>
        <authorList>
            <person name="Proctor R.H."/>
            <person name="McCormick S.P."/>
            <person name="Kim H.S."/>
            <person name="Cardoza R.E."/>
            <person name="Stanley A.M."/>
            <person name="Lindo L."/>
            <person name="Kelly A."/>
            <person name="Brown D.W."/>
            <person name="Lee T."/>
            <person name="Vaughan M.M."/>
            <person name="Alexander N.J."/>
            <person name="Busman M."/>
            <person name="Gutierrez S."/>
        </authorList>
    </citation>
    <scope>NUCLEOTIDE SEQUENCE [LARGE SCALE GENOMIC DNA]</scope>
    <source>
        <strain evidence="2 3">NRRL 20695</strain>
    </source>
</reference>
<feature type="compositionally biased region" description="Polar residues" evidence="1">
    <location>
        <begin position="44"/>
        <end position="72"/>
    </location>
</feature>
<keyword evidence="3" id="KW-1185">Reference proteome</keyword>
<feature type="region of interest" description="Disordered" evidence="1">
    <location>
        <begin position="143"/>
        <end position="169"/>
    </location>
</feature>